<feature type="transmembrane region" description="Helical" evidence="7">
    <location>
        <begin position="144"/>
        <end position="170"/>
    </location>
</feature>
<dbReference type="GO" id="GO:0009246">
    <property type="term" value="P:enterobacterial common antigen biosynthetic process"/>
    <property type="evidence" value="ECO:0007669"/>
    <property type="project" value="TreeGrafter"/>
</dbReference>
<dbReference type="PANTHER" id="PTHR40074:SF2">
    <property type="entry name" value="O-ACETYLTRANSFERASE WECH"/>
    <property type="match status" value="1"/>
</dbReference>
<dbReference type="Pfam" id="PF01757">
    <property type="entry name" value="Acyl_transf_3"/>
    <property type="match status" value="1"/>
</dbReference>
<keyword evidence="9" id="KW-0012">Acyltransferase</keyword>
<feature type="transmembrane region" description="Helical" evidence="7">
    <location>
        <begin position="352"/>
        <end position="371"/>
    </location>
</feature>
<dbReference type="PANTHER" id="PTHR40074">
    <property type="entry name" value="O-ACETYLTRANSFERASE WECH"/>
    <property type="match status" value="1"/>
</dbReference>
<comment type="subcellular location">
    <subcellularLocation>
        <location evidence="1">Cell membrane</location>
        <topology evidence="1">Multi-pass membrane protein</topology>
    </subcellularLocation>
</comment>
<feature type="transmembrane region" description="Helical" evidence="7">
    <location>
        <begin position="392"/>
        <end position="425"/>
    </location>
</feature>
<organism evidence="9 10">
    <name type="scientific">Agreia bicolorata</name>
    <dbReference type="NCBI Taxonomy" id="110935"/>
    <lineage>
        <taxon>Bacteria</taxon>
        <taxon>Bacillati</taxon>
        <taxon>Actinomycetota</taxon>
        <taxon>Actinomycetes</taxon>
        <taxon>Micrococcales</taxon>
        <taxon>Microbacteriaceae</taxon>
        <taxon>Agreia</taxon>
    </lineage>
</organism>
<feature type="transmembrane region" description="Helical" evidence="7">
    <location>
        <begin position="239"/>
        <end position="260"/>
    </location>
</feature>
<feature type="transmembrane region" description="Helical" evidence="7">
    <location>
        <begin position="118"/>
        <end position="138"/>
    </location>
</feature>
<feature type="transmembrane region" description="Helical" evidence="7">
    <location>
        <begin position="182"/>
        <end position="201"/>
    </location>
</feature>
<name>A0A1T4YC02_9MICO</name>
<feature type="domain" description="Acyltransferase 3" evidence="8">
    <location>
        <begin position="32"/>
        <end position="362"/>
    </location>
</feature>
<evidence type="ECO:0000256" key="4">
    <source>
        <dbReference type="ARBA" id="ARBA00022692"/>
    </source>
</evidence>
<comment type="similarity">
    <text evidence="2">Belongs to the acyltransferase 3 family.</text>
</comment>
<keyword evidence="9" id="KW-0808">Transferase</keyword>
<evidence type="ECO:0000313" key="10">
    <source>
        <dbReference type="Proteomes" id="UP000189735"/>
    </source>
</evidence>
<dbReference type="RefSeq" id="WP_176141300.1">
    <property type="nucleotide sequence ID" value="NZ_FUYG01000007.1"/>
</dbReference>
<gene>
    <name evidence="9" type="ORF">SAMN06295879_2780</name>
</gene>
<reference evidence="10" key="1">
    <citation type="submission" date="2017-02" db="EMBL/GenBank/DDBJ databases">
        <authorList>
            <person name="Varghese N."/>
            <person name="Submissions S."/>
        </authorList>
    </citation>
    <scope>NUCLEOTIDE SEQUENCE [LARGE SCALE GENOMIC DNA]</scope>
    <source>
        <strain evidence="10">VKM Ac-2052</strain>
    </source>
</reference>
<accession>A0A1T4YC02</accession>
<evidence type="ECO:0000256" key="3">
    <source>
        <dbReference type="ARBA" id="ARBA00022475"/>
    </source>
</evidence>
<evidence type="ECO:0000256" key="6">
    <source>
        <dbReference type="ARBA" id="ARBA00023136"/>
    </source>
</evidence>
<keyword evidence="6 7" id="KW-0472">Membrane</keyword>
<protein>
    <submittedName>
        <fullName evidence="9">Surface polysaccharide O-acyltransferase, integral membrane enzyme</fullName>
    </submittedName>
</protein>
<evidence type="ECO:0000259" key="8">
    <source>
        <dbReference type="Pfam" id="PF01757"/>
    </source>
</evidence>
<feature type="transmembrane region" description="Helical" evidence="7">
    <location>
        <begin position="74"/>
        <end position="97"/>
    </location>
</feature>
<feature type="transmembrane region" description="Helical" evidence="7">
    <location>
        <begin position="272"/>
        <end position="293"/>
    </location>
</feature>
<feature type="transmembrane region" description="Helical" evidence="7">
    <location>
        <begin position="34"/>
        <end position="54"/>
    </location>
</feature>
<dbReference type="InterPro" id="IPR002656">
    <property type="entry name" value="Acyl_transf_3_dom"/>
</dbReference>
<feature type="transmembrane region" description="Helical" evidence="7">
    <location>
        <begin position="314"/>
        <end position="337"/>
    </location>
</feature>
<dbReference type="Proteomes" id="UP000189735">
    <property type="component" value="Unassembled WGS sequence"/>
</dbReference>
<evidence type="ECO:0000256" key="7">
    <source>
        <dbReference type="SAM" id="Phobius"/>
    </source>
</evidence>
<dbReference type="AlphaFoldDB" id="A0A1T4YC02"/>
<dbReference type="GO" id="GO:0016413">
    <property type="term" value="F:O-acetyltransferase activity"/>
    <property type="evidence" value="ECO:0007669"/>
    <property type="project" value="TreeGrafter"/>
</dbReference>
<dbReference type="GO" id="GO:0005886">
    <property type="term" value="C:plasma membrane"/>
    <property type="evidence" value="ECO:0007669"/>
    <property type="project" value="UniProtKB-SubCell"/>
</dbReference>
<keyword evidence="5 7" id="KW-1133">Transmembrane helix</keyword>
<evidence type="ECO:0000256" key="1">
    <source>
        <dbReference type="ARBA" id="ARBA00004651"/>
    </source>
</evidence>
<sequence>MPKRSGRTTTSTDSEPADIVELAASSKRDLVVDLARVFCVFAVVMMHSLMVGLYRDGDSIGQINPLQTQDWFALATWVGQIMPLFFVVGGFAGAVSWRSAMRRGTTPAEFLRSRLVRLLRPALPLLVFLTVVLWVLVICGVDRALVDIVAAGVGMPLWFLAAFISCQAFLPLVHRWHVSRPTATIAALVALSVTVDAARILSGIQEIGLLNLVFVWLAVQQLGFLYADGWFARRPRWQLVAGAASSYALLAVLTYTLHIYPVDMLTNLNPATVPLILLGVAQVCILHLLYPLLRIAMTLKPVLIATFFVGSRAMTIYLWHLPIIVALSGALFLSGWVDSVPGSGVWWATRPLFVLAVWLILAALSLVVVRWERPTEAAPRESRDPGAMRIRIAALLAFVAFAAEIQWGLSLLLLTLTAAAVAVALRLVTSGREVTVNPQPS</sequence>
<dbReference type="EMBL" id="FUYG01000007">
    <property type="protein sequence ID" value="SKA99367.1"/>
    <property type="molecule type" value="Genomic_DNA"/>
</dbReference>
<keyword evidence="3" id="KW-1003">Cell membrane</keyword>
<evidence type="ECO:0000256" key="2">
    <source>
        <dbReference type="ARBA" id="ARBA00007400"/>
    </source>
</evidence>
<proteinExistence type="inferred from homology"/>
<keyword evidence="4 7" id="KW-0812">Transmembrane</keyword>
<feature type="transmembrane region" description="Helical" evidence="7">
    <location>
        <begin position="207"/>
        <end position="227"/>
    </location>
</feature>
<evidence type="ECO:0000313" key="9">
    <source>
        <dbReference type="EMBL" id="SKA99367.1"/>
    </source>
</evidence>
<evidence type="ECO:0000256" key="5">
    <source>
        <dbReference type="ARBA" id="ARBA00022989"/>
    </source>
</evidence>